<proteinExistence type="predicted"/>
<dbReference type="EMBL" id="PGFA01000003">
    <property type="protein sequence ID" value="PJJ52881.1"/>
    <property type="molecule type" value="Genomic_DNA"/>
</dbReference>
<dbReference type="Proteomes" id="UP000228535">
    <property type="component" value="Unassembled WGS sequence"/>
</dbReference>
<dbReference type="AlphaFoldDB" id="A0A2M9B4L4"/>
<feature type="signal peptide" evidence="1">
    <location>
        <begin position="1"/>
        <end position="24"/>
    </location>
</feature>
<comment type="caution">
    <text evidence="2">The sequence shown here is derived from an EMBL/GenBank/DDBJ whole genome shotgun (WGS) entry which is preliminary data.</text>
</comment>
<dbReference type="OrthoDB" id="946948at2"/>
<keyword evidence="3" id="KW-1185">Reference proteome</keyword>
<keyword evidence="1" id="KW-0732">Signal</keyword>
<evidence type="ECO:0000313" key="2">
    <source>
        <dbReference type="EMBL" id="PJJ52881.1"/>
    </source>
</evidence>
<feature type="chain" id="PRO_5014689562" evidence="1">
    <location>
        <begin position="25"/>
        <end position="345"/>
    </location>
</feature>
<accession>A0A2M9B4L4</accession>
<dbReference type="RefSeq" id="WP_157807617.1">
    <property type="nucleotide sequence ID" value="NZ_PGFA01000003.1"/>
</dbReference>
<gene>
    <name evidence="2" type="ORF">CLV45_3538</name>
</gene>
<organism evidence="2 3">
    <name type="scientific">Hymenobacter chitinivorans DSM 11115</name>
    <dbReference type="NCBI Taxonomy" id="1121954"/>
    <lineage>
        <taxon>Bacteria</taxon>
        <taxon>Pseudomonadati</taxon>
        <taxon>Bacteroidota</taxon>
        <taxon>Cytophagia</taxon>
        <taxon>Cytophagales</taxon>
        <taxon>Hymenobacteraceae</taxon>
        <taxon>Hymenobacter</taxon>
    </lineage>
</organism>
<reference evidence="2 3" key="1">
    <citation type="submission" date="2017-11" db="EMBL/GenBank/DDBJ databases">
        <title>Genomic Encyclopedia of Archaeal and Bacterial Type Strains, Phase II (KMG-II): From Individual Species to Whole Genera.</title>
        <authorList>
            <person name="Goeker M."/>
        </authorList>
    </citation>
    <scope>NUCLEOTIDE SEQUENCE [LARGE SCALE GENOMIC DNA]</scope>
    <source>
        <strain evidence="2 3">DSM 11115</strain>
    </source>
</reference>
<protein>
    <submittedName>
        <fullName evidence="2">Uncharacterized protein</fullName>
    </submittedName>
</protein>
<evidence type="ECO:0000313" key="3">
    <source>
        <dbReference type="Proteomes" id="UP000228535"/>
    </source>
</evidence>
<name>A0A2M9B4L4_9BACT</name>
<sequence>MSKDLRFRLLVAAALAITSGSAYAQTGSVGIGVTIPNSSAVLDVSSTTKGMLVPRMTQAQRTAIGSPAQGLLVYQTDGTQPGFYYNASATATATWLWLPDKATAGDNLGNATATSPVKLAGNTLSNNGTGGISINDAGQVTVTGNSVVTGNSSVTGNSTVSGASAVTGNSTVGGTSAVTGNGSVGGSLVVGAAAPSATSALLEVASTSKGLLPPRMTQTQRNAISSPVVGLLIIQTDNTPGLYQYTATGWATVGAGNYTAESNSVALAPTTSTTVNPAVTNIVYNDNSATNGTVTLGTGTEGQRLVIVNNDNGYLTVVSSSGTGNILSKYAARYIYTNGAWRRES</sequence>
<evidence type="ECO:0000256" key="1">
    <source>
        <dbReference type="SAM" id="SignalP"/>
    </source>
</evidence>